<proteinExistence type="predicted"/>
<reference evidence="1 2" key="1">
    <citation type="submission" date="2019-03" db="EMBL/GenBank/DDBJ databases">
        <title>Deep-cultivation of Planctomycetes and their phenomic and genomic characterization uncovers novel biology.</title>
        <authorList>
            <person name="Wiegand S."/>
            <person name="Jogler M."/>
            <person name="Boedeker C."/>
            <person name="Pinto D."/>
            <person name="Vollmers J."/>
            <person name="Rivas-Marin E."/>
            <person name="Kohn T."/>
            <person name="Peeters S.H."/>
            <person name="Heuer A."/>
            <person name="Rast P."/>
            <person name="Oberbeckmann S."/>
            <person name="Bunk B."/>
            <person name="Jeske O."/>
            <person name="Meyerdierks A."/>
            <person name="Storesund J.E."/>
            <person name="Kallscheuer N."/>
            <person name="Luecker S."/>
            <person name="Lage O.M."/>
            <person name="Pohl T."/>
            <person name="Merkel B.J."/>
            <person name="Hornburger P."/>
            <person name="Mueller R.-W."/>
            <person name="Bruemmer F."/>
            <person name="Labrenz M."/>
            <person name="Spormann A.M."/>
            <person name="Op den Camp H."/>
            <person name="Overmann J."/>
            <person name="Amann R."/>
            <person name="Jetten M.S.M."/>
            <person name="Mascher T."/>
            <person name="Medema M.H."/>
            <person name="Devos D.P."/>
            <person name="Kaster A.-K."/>
            <person name="Ovreas L."/>
            <person name="Rohde M."/>
            <person name="Galperin M.Y."/>
            <person name="Jogler C."/>
        </authorList>
    </citation>
    <scope>NUCLEOTIDE SEQUENCE [LARGE SCALE GENOMIC DNA]</scope>
    <source>
        <strain evidence="1 2">Enr13</strain>
    </source>
</reference>
<keyword evidence="2" id="KW-1185">Reference proteome</keyword>
<name>A0A518HI29_9BACT</name>
<evidence type="ECO:0000313" key="1">
    <source>
        <dbReference type="EMBL" id="QDV40511.1"/>
    </source>
</evidence>
<gene>
    <name evidence="1" type="ORF">Enr13x_03170</name>
</gene>
<sequence>MTHSGRTVYIVEMSFAPKHDFHQFEAAIAMARLDVERQASPMQKAERFAELVSLSRCAEKPDALLVDRQNRWLIEKLPIRLREIAAFNSED</sequence>
<dbReference type="AlphaFoldDB" id="A0A518HI29"/>
<dbReference type="KEGG" id="snep:Enr13x_03170"/>
<dbReference type="EMBL" id="CP037423">
    <property type="protein sequence ID" value="QDV40511.1"/>
    <property type="molecule type" value="Genomic_DNA"/>
</dbReference>
<organism evidence="1 2">
    <name type="scientific">Stieleria neptunia</name>
    <dbReference type="NCBI Taxonomy" id="2527979"/>
    <lineage>
        <taxon>Bacteria</taxon>
        <taxon>Pseudomonadati</taxon>
        <taxon>Planctomycetota</taxon>
        <taxon>Planctomycetia</taxon>
        <taxon>Pirellulales</taxon>
        <taxon>Pirellulaceae</taxon>
        <taxon>Stieleria</taxon>
    </lineage>
</organism>
<dbReference type="Proteomes" id="UP000319004">
    <property type="component" value="Chromosome"/>
</dbReference>
<protein>
    <submittedName>
        <fullName evidence="1">Uncharacterized protein</fullName>
    </submittedName>
</protein>
<accession>A0A518HI29</accession>
<evidence type="ECO:0000313" key="2">
    <source>
        <dbReference type="Proteomes" id="UP000319004"/>
    </source>
</evidence>